<protein>
    <submittedName>
        <fullName evidence="1">DUF1836 domain-containing protein</fullName>
    </submittedName>
</protein>
<evidence type="ECO:0000313" key="1">
    <source>
        <dbReference type="EMBL" id="MEY8662869.1"/>
    </source>
</evidence>
<organism evidence="1 2">
    <name type="scientific">Ligilactobacillus faecis</name>
    <dbReference type="NCBI Taxonomy" id="762833"/>
    <lineage>
        <taxon>Bacteria</taxon>
        <taxon>Bacillati</taxon>
        <taxon>Bacillota</taxon>
        <taxon>Bacilli</taxon>
        <taxon>Lactobacillales</taxon>
        <taxon>Lactobacillaceae</taxon>
        <taxon>Ligilactobacillus</taxon>
    </lineage>
</organism>
<proteinExistence type="predicted"/>
<evidence type="ECO:0000313" key="2">
    <source>
        <dbReference type="Proteomes" id="UP001565236"/>
    </source>
</evidence>
<dbReference type="InterPro" id="IPR014975">
    <property type="entry name" value="DUF1836"/>
</dbReference>
<keyword evidence="2" id="KW-1185">Reference proteome</keyword>
<reference evidence="1 2" key="1">
    <citation type="submission" date="2024-03" db="EMBL/GenBank/DDBJ databases">
        <title>Mouse gut bacterial collection (mGBC) of GemPharmatech.</title>
        <authorList>
            <person name="He Y."/>
            <person name="Dong L."/>
            <person name="Wu D."/>
            <person name="Gao X."/>
            <person name="Lin Z."/>
        </authorList>
    </citation>
    <scope>NUCLEOTIDE SEQUENCE [LARGE SCALE GENOMIC DNA]</scope>
    <source>
        <strain evidence="1 2">15-30</strain>
    </source>
</reference>
<comment type="caution">
    <text evidence="1">The sequence shown here is derived from an EMBL/GenBank/DDBJ whole genome shotgun (WGS) entry which is preliminary data.</text>
</comment>
<dbReference type="PANTHER" id="PTHR40056">
    <property type="entry name" value="HYPOTHETICAL CYTOSOLIC PROTEIN"/>
    <property type="match status" value="1"/>
</dbReference>
<accession>A0ABV4DRH8</accession>
<dbReference type="EMBL" id="JBCLUF010000032">
    <property type="protein sequence ID" value="MEY8662869.1"/>
    <property type="molecule type" value="Genomic_DNA"/>
</dbReference>
<gene>
    <name evidence="1" type="ORF">AALT52_08210</name>
</gene>
<dbReference type="Pfam" id="PF08876">
    <property type="entry name" value="DUF1836"/>
    <property type="match status" value="1"/>
</dbReference>
<sequence>MATEMQKRLQETIKDFSLPTFEEIPTVGLYLEQTSNFINSYLEELLGTKLTPSMISNYVKKNLIARPEKKLYSREQLAYLFFIALAKTVLPLDDLKLLVKVQQESYATEVAYRYFCEELKQTLTAVFEHKALELTTADQPEQKIMLSNIIITVAHKIYLEKYFAVLQAK</sequence>
<name>A0ABV4DRH8_9LACO</name>
<dbReference type="PANTHER" id="PTHR40056:SF1">
    <property type="entry name" value="DUF1836 DOMAIN-CONTAINING PROTEIN"/>
    <property type="match status" value="1"/>
</dbReference>
<dbReference type="RefSeq" id="WP_369942745.1">
    <property type="nucleotide sequence ID" value="NZ_JBCLUF010000032.1"/>
</dbReference>
<dbReference type="Proteomes" id="UP001565236">
    <property type="component" value="Unassembled WGS sequence"/>
</dbReference>